<dbReference type="Pfam" id="PF02311">
    <property type="entry name" value="AraC_binding"/>
    <property type="match status" value="1"/>
</dbReference>
<dbReference type="SUPFAM" id="SSF51215">
    <property type="entry name" value="Regulatory protein AraC"/>
    <property type="match status" value="1"/>
</dbReference>
<organism evidence="5 6">
    <name type="scientific">Demequina muriae</name>
    <dbReference type="NCBI Taxonomy" id="3051664"/>
    <lineage>
        <taxon>Bacteria</taxon>
        <taxon>Bacillati</taxon>
        <taxon>Actinomycetota</taxon>
        <taxon>Actinomycetes</taxon>
        <taxon>Micrococcales</taxon>
        <taxon>Demequinaceae</taxon>
        <taxon>Demequina</taxon>
    </lineage>
</organism>
<dbReference type="PROSITE" id="PS01124">
    <property type="entry name" value="HTH_ARAC_FAMILY_2"/>
    <property type="match status" value="1"/>
</dbReference>
<dbReference type="Gene3D" id="1.10.10.60">
    <property type="entry name" value="Homeodomain-like"/>
    <property type="match status" value="2"/>
</dbReference>
<dbReference type="RefSeq" id="WP_301142573.1">
    <property type="nucleotide sequence ID" value="NZ_JAUHQA010000001.1"/>
</dbReference>
<dbReference type="EMBL" id="JAUHQA010000001">
    <property type="protein sequence ID" value="MDN4481064.1"/>
    <property type="molecule type" value="Genomic_DNA"/>
</dbReference>
<evidence type="ECO:0000256" key="3">
    <source>
        <dbReference type="ARBA" id="ARBA00023163"/>
    </source>
</evidence>
<dbReference type="SMART" id="SM00342">
    <property type="entry name" value="HTH_ARAC"/>
    <property type="match status" value="1"/>
</dbReference>
<dbReference type="InterPro" id="IPR050204">
    <property type="entry name" value="AraC_XylS_family_regulators"/>
</dbReference>
<dbReference type="PRINTS" id="PR00032">
    <property type="entry name" value="HTHARAC"/>
</dbReference>
<keyword evidence="6" id="KW-1185">Reference proteome</keyword>
<dbReference type="Gene3D" id="2.60.120.280">
    <property type="entry name" value="Regulatory protein AraC"/>
    <property type="match status" value="1"/>
</dbReference>
<evidence type="ECO:0000313" key="5">
    <source>
        <dbReference type="EMBL" id="MDN4481064.1"/>
    </source>
</evidence>
<dbReference type="PANTHER" id="PTHR46796">
    <property type="entry name" value="HTH-TYPE TRANSCRIPTIONAL ACTIVATOR RHAS-RELATED"/>
    <property type="match status" value="1"/>
</dbReference>
<dbReference type="PANTHER" id="PTHR46796:SF7">
    <property type="entry name" value="ARAC FAMILY TRANSCRIPTIONAL REGULATOR"/>
    <property type="match status" value="1"/>
</dbReference>
<evidence type="ECO:0000313" key="6">
    <source>
        <dbReference type="Proteomes" id="UP001172708"/>
    </source>
</evidence>
<evidence type="ECO:0000256" key="1">
    <source>
        <dbReference type="ARBA" id="ARBA00023015"/>
    </source>
</evidence>
<keyword evidence="1" id="KW-0805">Transcription regulation</keyword>
<comment type="caution">
    <text evidence="5">The sequence shown here is derived from an EMBL/GenBank/DDBJ whole genome shotgun (WGS) entry which is preliminary data.</text>
</comment>
<dbReference type="InterPro" id="IPR009057">
    <property type="entry name" value="Homeodomain-like_sf"/>
</dbReference>
<sequence>MEKREGFEHQRLMVVPRPMVVEALSQPITRRMVVTDAGYFPRATDHARRRAQGVPETIVIVCVSGRGWVESEGRRSGVGAATAIVIPPHVPHAYGASEDDPWTIWWCHMRGSDIPDFLGELGAGPRRLTFPLRAVDRVTAHLDEIAVAIERRLTPASLVATAGIAWRMWSQLAVDRVVSEDGTPVERALRYLAERIDGRVTVPELAALVGISPSHLSTLVREVTGGGVLAYHRSLKMARARELLDTTELPVGEIAKAVGMEDPFYFSRQFRQVHGLSPSQYRATRKG</sequence>
<dbReference type="InterPro" id="IPR003313">
    <property type="entry name" value="AraC-bd"/>
</dbReference>
<accession>A0ABT8GI07</accession>
<gene>
    <name evidence="5" type="ORF">QQX02_09040</name>
</gene>
<dbReference type="InterPro" id="IPR037923">
    <property type="entry name" value="HTH-like"/>
</dbReference>
<name>A0ABT8GI07_9MICO</name>
<dbReference type="CDD" id="cd06986">
    <property type="entry name" value="cupin_MmsR-like_N"/>
    <property type="match status" value="1"/>
</dbReference>
<dbReference type="Proteomes" id="UP001172708">
    <property type="component" value="Unassembled WGS sequence"/>
</dbReference>
<dbReference type="Pfam" id="PF12833">
    <property type="entry name" value="HTH_18"/>
    <property type="match status" value="1"/>
</dbReference>
<keyword evidence="3" id="KW-0804">Transcription</keyword>
<evidence type="ECO:0000259" key="4">
    <source>
        <dbReference type="PROSITE" id="PS01124"/>
    </source>
</evidence>
<reference evidence="5" key="1">
    <citation type="submission" date="2023-06" db="EMBL/GenBank/DDBJ databases">
        <title>Egi l300058.</title>
        <authorList>
            <person name="Gao L."/>
            <person name="Fang B.-Z."/>
            <person name="Li W.-J."/>
        </authorList>
    </citation>
    <scope>NUCLEOTIDE SEQUENCE</scope>
    <source>
        <strain evidence="5">EGI L300058</strain>
    </source>
</reference>
<dbReference type="InterPro" id="IPR018060">
    <property type="entry name" value="HTH_AraC"/>
</dbReference>
<feature type="domain" description="HTH araC/xylS-type" evidence="4">
    <location>
        <begin position="186"/>
        <end position="284"/>
    </location>
</feature>
<dbReference type="SUPFAM" id="SSF46689">
    <property type="entry name" value="Homeodomain-like"/>
    <property type="match status" value="2"/>
</dbReference>
<proteinExistence type="predicted"/>
<dbReference type="InterPro" id="IPR020449">
    <property type="entry name" value="Tscrpt_reg_AraC-type_HTH"/>
</dbReference>
<keyword evidence="2" id="KW-0238">DNA-binding</keyword>
<protein>
    <submittedName>
        <fullName evidence="5">AraC family transcriptional regulator</fullName>
    </submittedName>
</protein>
<evidence type="ECO:0000256" key="2">
    <source>
        <dbReference type="ARBA" id="ARBA00023125"/>
    </source>
</evidence>